<dbReference type="FunFam" id="2.20.25.10:FF:000021">
    <property type="entry name" value="Multifunctional methyltransferase subunit trm112"/>
    <property type="match status" value="1"/>
</dbReference>
<dbReference type="SUPFAM" id="SSF158997">
    <property type="entry name" value="Trm112p-like"/>
    <property type="match status" value="1"/>
</dbReference>
<evidence type="ECO:0000256" key="2">
    <source>
        <dbReference type="ARBA" id="ARBA00004496"/>
    </source>
</evidence>
<comment type="caution">
    <text evidence="8">The sequence shown here is derived from an EMBL/GenBank/DDBJ whole genome shotgun (WGS) entry which is preliminary data.</text>
</comment>
<evidence type="ECO:0000256" key="4">
    <source>
        <dbReference type="ARBA" id="ARBA00022490"/>
    </source>
</evidence>
<dbReference type="PANTHER" id="PTHR12773">
    <property type="entry name" value="UPF0315 PROTEIN-RELATED"/>
    <property type="match status" value="1"/>
</dbReference>
<dbReference type="Pfam" id="PF03966">
    <property type="entry name" value="Trm112p"/>
    <property type="match status" value="1"/>
</dbReference>
<gene>
    <name evidence="8" type="ORF">PSALAMII_LOCUS3868</name>
</gene>
<dbReference type="OrthoDB" id="2187549at2759"/>
<dbReference type="PANTHER" id="PTHR12773:SF0">
    <property type="entry name" value="MULTIFUNCTIONAL METHYLTRANSFERASE SUBUNIT TRM112-LIKE PROTEIN"/>
    <property type="match status" value="1"/>
</dbReference>
<name>A0A9W4IYG6_9EURO</name>
<dbReference type="InterPro" id="IPR039127">
    <property type="entry name" value="Trm112"/>
</dbReference>
<dbReference type="Gene3D" id="2.20.25.10">
    <property type="match status" value="1"/>
</dbReference>
<evidence type="ECO:0000256" key="6">
    <source>
        <dbReference type="ARBA" id="ARBA00069342"/>
    </source>
</evidence>
<organism evidence="8 9">
    <name type="scientific">Penicillium salamii</name>
    <dbReference type="NCBI Taxonomy" id="1612424"/>
    <lineage>
        <taxon>Eukaryota</taxon>
        <taxon>Fungi</taxon>
        <taxon>Dikarya</taxon>
        <taxon>Ascomycota</taxon>
        <taxon>Pezizomycotina</taxon>
        <taxon>Eurotiomycetes</taxon>
        <taxon>Eurotiomycetidae</taxon>
        <taxon>Eurotiales</taxon>
        <taxon>Aspergillaceae</taxon>
        <taxon>Penicillium</taxon>
    </lineage>
</organism>
<dbReference type="InterPro" id="IPR005651">
    <property type="entry name" value="Trm112-like"/>
</dbReference>
<evidence type="ECO:0000256" key="1">
    <source>
        <dbReference type="ARBA" id="ARBA00004123"/>
    </source>
</evidence>
<proteinExistence type="inferred from homology"/>
<accession>A0A9W4IYG6</accession>
<dbReference type="AlphaFoldDB" id="A0A9W4IYG6"/>
<protein>
    <recommendedName>
        <fullName evidence="6">Multifunctional methyltransferase subunit trm112</fullName>
    </recommendedName>
    <alternativeName>
        <fullName evidence="7">eRF1 methyltransferase subunit trm112</fullName>
    </alternativeName>
</protein>
<evidence type="ECO:0000256" key="5">
    <source>
        <dbReference type="ARBA" id="ARBA00023242"/>
    </source>
</evidence>
<keyword evidence="4" id="KW-0963">Cytoplasm</keyword>
<keyword evidence="5" id="KW-0539">Nucleus</keyword>
<dbReference type="GO" id="GO:0030488">
    <property type="term" value="P:tRNA methylation"/>
    <property type="evidence" value="ECO:0007669"/>
    <property type="project" value="TreeGrafter"/>
</dbReference>
<reference evidence="8" key="1">
    <citation type="submission" date="2021-07" db="EMBL/GenBank/DDBJ databases">
        <authorList>
            <person name="Branca A.L. A."/>
        </authorList>
    </citation>
    <scope>NUCLEOTIDE SEQUENCE</scope>
</reference>
<dbReference type="EMBL" id="CAJVPA010000144">
    <property type="protein sequence ID" value="CAG8361041.1"/>
    <property type="molecule type" value="Genomic_DNA"/>
</dbReference>
<dbReference type="GO" id="GO:0005737">
    <property type="term" value="C:cytoplasm"/>
    <property type="evidence" value="ECO:0007669"/>
    <property type="project" value="UniProtKB-SubCell"/>
</dbReference>
<comment type="similarity">
    <text evidence="3">Belongs to the TRM112 family.</text>
</comment>
<evidence type="ECO:0000313" key="9">
    <source>
        <dbReference type="Proteomes" id="UP001152646"/>
    </source>
</evidence>
<dbReference type="GO" id="GO:0005634">
    <property type="term" value="C:nucleus"/>
    <property type="evidence" value="ECO:0007669"/>
    <property type="project" value="UniProtKB-SubCell"/>
</dbReference>
<dbReference type="GO" id="GO:0070476">
    <property type="term" value="P:rRNA (guanine-N7)-methylation"/>
    <property type="evidence" value="ECO:0007669"/>
    <property type="project" value="TreeGrafter"/>
</dbReference>
<dbReference type="GO" id="GO:0046982">
    <property type="term" value="F:protein heterodimerization activity"/>
    <property type="evidence" value="ECO:0007669"/>
    <property type="project" value="InterPro"/>
</dbReference>
<evidence type="ECO:0000256" key="3">
    <source>
        <dbReference type="ARBA" id="ARBA00007980"/>
    </source>
</evidence>
<evidence type="ECO:0000313" key="8">
    <source>
        <dbReference type="EMBL" id="CAG8361041.1"/>
    </source>
</evidence>
<evidence type="ECO:0000256" key="7">
    <source>
        <dbReference type="ARBA" id="ARBA00083044"/>
    </source>
</evidence>
<comment type="subcellular location">
    <subcellularLocation>
        <location evidence="2">Cytoplasm</location>
    </subcellularLocation>
    <subcellularLocation>
        <location evidence="1">Nucleus</location>
    </subcellularLocation>
</comment>
<sequence length="153" mass="17299">MKVITANFVTCAVKECKTSPASFPLHFHDAELEQQELEFQPEFIRNVIPRIDWEALRATANELGFPSLPDAKPEGEALENEQTMRDLHRMLLETHVSEGKLVCGNCNHAYMIKEGIANFLLPSHLGESYSLVRFARKGRSLMSSSLSKTPTYF</sequence>
<dbReference type="Proteomes" id="UP001152646">
    <property type="component" value="Unassembled WGS sequence"/>
</dbReference>